<accession>A0A0A7PNW7</accession>
<evidence type="ECO:0000256" key="6">
    <source>
        <dbReference type="RuleBase" id="RU362125"/>
    </source>
</evidence>
<dbReference type="FunFam" id="2.40.110.10:FF:000011">
    <property type="entry name" value="Acyl-CoA dehydrogenase FadE34"/>
    <property type="match status" value="1"/>
</dbReference>
<dbReference type="InterPro" id="IPR036250">
    <property type="entry name" value="AcylCo_DH-like_C"/>
</dbReference>
<evidence type="ECO:0000259" key="8">
    <source>
        <dbReference type="Pfam" id="PF02770"/>
    </source>
</evidence>
<dbReference type="InterPro" id="IPR052161">
    <property type="entry name" value="Mycobact_Acyl-CoA_DH"/>
</dbReference>
<evidence type="ECO:0000256" key="2">
    <source>
        <dbReference type="ARBA" id="ARBA00009347"/>
    </source>
</evidence>
<evidence type="ECO:0000256" key="4">
    <source>
        <dbReference type="ARBA" id="ARBA00022827"/>
    </source>
</evidence>
<keyword evidence="3 6" id="KW-0285">Flavoprotein</keyword>
<name>A0A0A7PNW7_9SPHN</name>
<dbReference type="Pfam" id="PF02771">
    <property type="entry name" value="Acyl-CoA_dh_N"/>
    <property type="match status" value="1"/>
</dbReference>
<evidence type="ECO:0000256" key="1">
    <source>
        <dbReference type="ARBA" id="ARBA00001974"/>
    </source>
</evidence>
<dbReference type="SUPFAM" id="SSF56645">
    <property type="entry name" value="Acyl-CoA dehydrogenase NM domain-like"/>
    <property type="match status" value="1"/>
</dbReference>
<dbReference type="Pfam" id="PF02770">
    <property type="entry name" value="Acyl-CoA_dh_M"/>
    <property type="match status" value="1"/>
</dbReference>
<protein>
    <recommendedName>
        <fullName evidence="12">Acyl-CoA dehydrogenase</fullName>
    </recommendedName>
</protein>
<reference evidence="10 11" key="1">
    <citation type="journal article" date="2015" name="Int. J. Syst. Evol. Microbiol.">
        <title>Description of Sphingopyxis fribergensis sp. nov. - a soil bacterium with the ability to degrade styrene and phenylacetic acid.</title>
        <authorList>
            <person name="Oelschlagel M."/>
            <person name="Ruckert C."/>
            <person name="Kalinowski J."/>
            <person name="Schmidt G."/>
            <person name="Schlomann M."/>
            <person name="Tischler D."/>
        </authorList>
    </citation>
    <scope>NUCLEOTIDE SEQUENCE [LARGE SCALE GENOMIC DNA]</scope>
    <source>
        <strain evidence="10 11">Kp5.2</strain>
    </source>
</reference>
<dbReference type="EMBL" id="CP009122">
    <property type="protein sequence ID" value="AJA09612.1"/>
    <property type="molecule type" value="Genomic_DNA"/>
</dbReference>
<dbReference type="OrthoDB" id="9780544at2"/>
<evidence type="ECO:0000256" key="3">
    <source>
        <dbReference type="ARBA" id="ARBA00022630"/>
    </source>
</evidence>
<feature type="domain" description="Acyl-CoA oxidase/dehydrogenase middle" evidence="8">
    <location>
        <begin position="127"/>
        <end position="221"/>
    </location>
</feature>
<dbReference type="InterPro" id="IPR006091">
    <property type="entry name" value="Acyl-CoA_Oxase/DH_mid-dom"/>
</dbReference>
<comment type="similarity">
    <text evidence="2 6">Belongs to the acyl-CoA dehydrogenase family.</text>
</comment>
<dbReference type="HOGENOM" id="CLU_018204_9_0_5"/>
<dbReference type="GO" id="GO:0016627">
    <property type="term" value="F:oxidoreductase activity, acting on the CH-CH group of donors"/>
    <property type="evidence" value="ECO:0007669"/>
    <property type="project" value="InterPro"/>
</dbReference>
<sequence length="402" mass="44706">MDIDLAPEDLEFRREVLSFLEEHLSADVRRASRLSTGVFVDPPWSKEWHQALFRKGWITHAWPREYGGCGWSPMQRYIYESEASLCGAPAVAPMGINLVGPVICEFGSPWQKEFYLPRIRSGEDYWCQGFSEPGAGSDLSSLKTKAVRDGDHYIVTGEKIWTTHAHFANMIFVLARTSPEERQQQGISFLLIDMKSPGVSVRPIITLGGDHEVNQVFFDDVRVPVENLVGEEGKGWNQAKYLLEFERGGGAPSVRSRVALERFKNVLRNEVGDSHGSRLIDEKDRQFRLGELEARVMALEALDMRLVAKRQTGERLGTTASLIKTLASELLQEIEKASVEALGPHALPDLAFDGPAFAVSNEAPVPEHGWAIVGRHLNGLAGTIFGGASEIQREVISKDLVK</sequence>
<dbReference type="PANTHER" id="PTHR43292">
    <property type="entry name" value="ACYL-COA DEHYDROGENASE"/>
    <property type="match status" value="1"/>
</dbReference>
<dbReference type="Gene3D" id="1.20.140.10">
    <property type="entry name" value="Butyryl-CoA Dehydrogenase, subunit A, domain 3"/>
    <property type="match status" value="1"/>
</dbReference>
<keyword evidence="11" id="KW-1185">Reference proteome</keyword>
<evidence type="ECO:0000259" key="9">
    <source>
        <dbReference type="Pfam" id="PF02771"/>
    </source>
</evidence>
<evidence type="ECO:0000259" key="7">
    <source>
        <dbReference type="Pfam" id="PF00441"/>
    </source>
</evidence>
<evidence type="ECO:0008006" key="12">
    <source>
        <dbReference type="Google" id="ProtNLM"/>
    </source>
</evidence>
<dbReference type="InterPro" id="IPR009100">
    <property type="entry name" value="AcylCoA_DH/oxidase_NM_dom_sf"/>
</dbReference>
<dbReference type="RefSeq" id="WP_039575457.1">
    <property type="nucleotide sequence ID" value="NZ_CP009122.1"/>
</dbReference>
<dbReference type="GO" id="GO:0005886">
    <property type="term" value="C:plasma membrane"/>
    <property type="evidence" value="ECO:0007669"/>
    <property type="project" value="TreeGrafter"/>
</dbReference>
<dbReference type="InterPro" id="IPR013786">
    <property type="entry name" value="AcylCoA_DH/ox_N"/>
</dbReference>
<feature type="domain" description="Acyl-CoA dehydrogenase/oxidase N-terminal" evidence="9">
    <location>
        <begin position="7"/>
        <end position="123"/>
    </location>
</feature>
<dbReference type="InterPro" id="IPR046373">
    <property type="entry name" value="Acyl-CoA_Oxase/DH_mid-dom_sf"/>
</dbReference>
<feature type="domain" description="Acyl-CoA dehydrogenase/oxidase C-terminal" evidence="7">
    <location>
        <begin position="233"/>
        <end position="399"/>
    </location>
</feature>
<dbReference type="Gene3D" id="1.10.540.10">
    <property type="entry name" value="Acyl-CoA dehydrogenase/oxidase, N-terminal domain"/>
    <property type="match status" value="1"/>
</dbReference>
<dbReference type="STRING" id="1515612.SKP52_13620"/>
<dbReference type="Pfam" id="PF00441">
    <property type="entry name" value="Acyl-CoA_dh_1"/>
    <property type="match status" value="1"/>
</dbReference>
<gene>
    <name evidence="10" type="ORF">SKP52_13620</name>
</gene>
<dbReference type="GO" id="GO:0050660">
    <property type="term" value="F:flavin adenine dinucleotide binding"/>
    <property type="evidence" value="ECO:0007669"/>
    <property type="project" value="InterPro"/>
</dbReference>
<comment type="cofactor">
    <cofactor evidence="1 6">
        <name>FAD</name>
        <dbReference type="ChEBI" id="CHEBI:57692"/>
    </cofactor>
</comment>
<evidence type="ECO:0000313" key="10">
    <source>
        <dbReference type="EMBL" id="AJA09612.1"/>
    </source>
</evidence>
<evidence type="ECO:0000256" key="5">
    <source>
        <dbReference type="ARBA" id="ARBA00023002"/>
    </source>
</evidence>
<dbReference type="SUPFAM" id="SSF47203">
    <property type="entry name" value="Acyl-CoA dehydrogenase C-terminal domain-like"/>
    <property type="match status" value="1"/>
</dbReference>
<organism evidence="10 11">
    <name type="scientific">Sphingopyxis fribergensis</name>
    <dbReference type="NCBI Taxonomy" id="1515612"/>
    <lineage>
        <taxon>Bacteria</taxon>
        <taxon>Pseudomonadati</taxon>
        <taxon>Pseudomonadota</taxon>
        <taxon>Alphaproteobacteria</taxon>
        <taxon>Sphingomonadales</taxon>
        <taxon>Sphingomonadaceae</taxon>
        <taxon>Sphingopyxis</taxon>
    </lineage>
</organism>
<dbReference type="Proteomes" id="UP000030907">
    <property type="component" value="Chromosome"/>
</dbReference>
<dbReference type="InterPro" id="IPR009075">
    <property type="entry name" value="AcylCo_DH/oxidase_C"/>
</dbReference>
<dbReference type="AlphaFoldDB" id="A0A0A7PNW7"/>
<proteinExistence type="inferred from homology"/>
<dbReference type="KEGG" id="sphk:SKP52_13620"/>
<dbReference type="Gene3D" id="2.40.110.10">
    <property type="entry name" value="Butyryl-CoA Dehydrogenase, subunit A, domain 2"/>
    <property type="match status" value="1"/>
</dbReference>
<keyword evidence="5 6" id="KW-0560">Oxidoreductase</keyword>
<keyword evidence="4 6" id="KW-0274">FAD</keyword>
<evidence type="ECO:0000313" key="11">
    <source>
        <dbReference type="Proteomes" id="UP000030907"/>
    </source>
</evidence>
<dbReference type="PANTHER" id="PTHR43292:SF3">
    <property type="entry name" value="ACYL-COA DEHYDROGENASE FADE29"/>
    <property type="match status" value="1"/>
</dbReference>
<dbReference type="InterPro" id="IPR037069">
    <property type="entry name" value="AcylCoA_DH/ox_N_sf"/>
</dbReference>